<dbReference type="OrthoDB" id="3197085at2"/>
<dbReference type="EMBL" id="QVFU01000115">
    <property type="protein sequence ID" value="RFS40153.1"/>
    <property type="molecule type" value="Genomic_DNA"/>
</dbReference>
<evidence type="ECO:0000313" key="7">
    <source>
        <dbReference type="Proteomes" id="UP000262621"/>
    </source>
</evidence>
<dbReference type="PANTHER" id="PTHR43140:SF1">
    <property type="entry name" value="TYPE I RESTRICTION ENZYME ECOKI SPECIFICITY SUBUNIT"/>
    <property type="match status" value="1"/>
</dbReference>
<dbReference type="GO" id="GO:0009307">
    <property type="term" value="P:DNA restriction-modification system"/>
    <property type="evidence" value="ECO:0007669"/>
    <property type="project" value="UniProtKB-KW"/>
</dbReference>
<dbReference type="PANTHER" id="PTHR43140">
    <property type="entry name" value="TYPE-1 RESTRICTION ENZYME ECOKI SPECIFICITY PROTEIN"/>
    <property type="match status" value="1"/>
</dbReference>
<protein>
    <recommendedName>
        <fullName evidence="5">Type I restriction modification DNA specificity domain-containing protein</fullName>
    </recommendedName>
</protein>
<keyword evidence="7" id="KW-1185">Reference proteome</keyword>
<dbReference type="InterPro" id="IPR051212">
    <property type="entry name" value="Type-I_RE_S_subunit"/>
</dbReference>
<dbReference type="SUPFAM" id="SSF116734">
    <property type="entry name" value="DNA methylase specificity domain"/>
    <property type="match status" value="1"/>
</dbReference>
<proteinExistence type="inferred from homology"/>
<evidence type="ECO:0000256" key="3">
    <source>
        <dbReference type="ARBA" id="ARBA00023125"/>
    </source>
</evidence>
<evidence type="ECO:0000256" key="2">
    <source>
        <dbReference type="ARBA" id="ARBA00022747"/>
    </source>
</evidence>
<reference evidence="6 7" key="1">
    <citation type="submission" date="2018-08" db="EMBL/GenBank/DDBJ databases">
        <title>Verrucosispora craniellae sp. nov., isolated from a marine sponge in the South China Sea.</title>
        <authorList>
            <person name="Li L."/>
            <person name="Lin H.W."/>
        </authorList>
    </citation>
    <scope>NUCLEOTIDE SEQUENCE [LARGE SCALE GENOMIC DNA]</scope>
    <source>
        <strain evidence="6 7">LHW63014</strain>
    </source>
</reference>
<dbReference type="Pfam" id="PF01420">
    <property type="entry name" value="Methylase_S"/>
    <property type="match status" value="1"/>
</dbReference>
<accession>A0A372FQR9</accession>
<feature type="domain" description="Type I restriction modification DNA specificity" evidence="5">
    <location>
        <begin position="104"/>
        <end position="139"/>
    </location>
</feature>
<name>A0A372FQR9_9ACTN</name>
<gene>
    <name evidence="6" type="ORF">D0Q02_30645</name>
</gene>
<evidence type="ECO:0000259" key="5">
    <source>
        <dbReference type="Pfam" id="PF01420"/>
    </source>
</evidence>
<organism evidence="6 7">
    <name type="scientific">Micromonospora craniellae</name>
    <dbReference type="NCBI Taxonomy" id="2294034"/>
    <lineage>
        <taxon>Bacteria</taxon>
        <taxon>Bacillati</taxon>
        <taxon>Actinomycetota</taxon>
        <taxon>Actinomycetes</taxon>
        <taxon>Micromonosporales</taxon>
        <taxon>Micromonosporaceae</taxon>
        <taxon>Micromonospora</taxon>
    </lineage>
</organism>
<evidence type="ECO:0000256" key="1">
    <source>
        <dbReference type="ARBA" id="ARBA00010923"/>
    </source>
</evidence>
<dbReference type="CDD" id="cd17253">
    <property type="entry name" value="RMtype1_S_Eco933I-TRD2-CR2_like"/>
    <property type="match status" value="1"/>
</dbReference>
<sequence length="273" mass="30467">MRPYLRVANVFEDRIDTSDLKEMDFSGVFERYKLKPGDVLLNEGQSPELLGRPAIYRGSPENVAFTNTLLRFRAGPHVLPEWALIVFRRHMHARRFAREARITTNIAHLSASRLKSVEFPVPPLDEQRRIVNLIEDHLSRLDAAERLQSTGRRKLVALRRSALTTVLQPADRQMVPLRHLVERIEAGKSFGGASGPAAPEQWGIIKVSAMTWGEFRPDENKAIPASAANPQYEIRQGDLLVSRANTTDYVGASVLVGRKHSGPLHDVAVGGSV</sequence>
<dbReference type="Proteomes" id="UP000262621">
    <property type="component" value="Unassembled WGS sequence"/>
</dbReference>
<keyword evidence="3" id="KW-0238">DNA-binding</keyword>
<comment type="similarity">
    <text evidence="1">Belongs to the type-I restriction system S methylase family.</text>
</comment>
<dbReference type="InterPro" id="IPR000055">
    <property type="entry name" value="Restrct_endonuc_typeI_TRD"/>
</dbReference>
<comment type="subunit">
    <text evidence="4">The methyltransferase is composed of M and S polypeptides.</text>
</comment>
<dbReference type="AlphaFoldDB" id="A0A372FQR9"/>
<dbReference type="Gene3D" id="3.90.220.20">
    <property type="entry name" value="DNA methylase specificity domains"/>
    <property type="match status" value="2"/>
</dbReference>
<keyword evidence="2" id="KW-0680">Restriction system</keyword>
<evidence type="ECO:0000313" key="6">
    <source>
        <dbReference type="EMBL" id="RFS40153.1"/>
    </source>
</evidence>
<evidence type="ECO:0000256" key="4">
    <source>
        <dbReference type="ARBA" id="ARBA00038652"/>
    </source>
</evidence>
<dbReference type="GO" id="GO:0003677">
    <property type="term" value="F:DNA binding"/>
    <property type="evidence" value="ECO:0007669"/>
    <property type="project" value="UniProtKB-KW"/>
</dbReference>
<dbReference type="InterPro" id="IPR044946">
    <property type="entry name" value="Restrct_endonuc_typeI_TRD_sf"/>
</dbReference>
<comment type="caution">
    <text evidence="6">The sequence shown here is derived from an EMBL/GenBank/DDBJ whole genome shotgun (WGS) entry which is preliminary data.</text>
</comment>